<reference evidence="2 3" key="1">
    <citation type="journal article" date="2020" name="Cell Host Microbe">
        <title>Functional and Genomic Variation between Human-Derived Isolates of Lachnospiraceae Reveals Inter- and Intra-Species Diversity.</title>
        <authorList>
            <person name="Sorbara M.T."/>
            <person name="Littmann E.R."/>
            <person name="Fontana E."/>
            <person name="Moody T.U."/>
            <person name="Kohout C.E."/>
            <person name="Gjonbalaj M."/>
            <person name="Eaton V."/>
            <person name="Seok R."/>
            <person name="Leiner I.M."/>
            <person name="Pamer E.G."/>
        </authorList>
    </citation>
    <scope>NUCLEOTIDE SEQUENCE [LARGE SCALE GENOMIC DNA]</scope>
    <source>
        <strain evidence="2 3">MSK.1.17</strain>
    </source>
</reference>
<dbReference type="EMBL" id="JAAITT010000020">
    <property type="protein sequence ID" value="NSJ49999.1"/>
    <property type="molecule type" value="Genomic_DNA"/>
</dbReference>
<evidence type="ECO:0000313" key="3">
    <source>
        <dbReference type="Proteomes" id="UP000669239"/>
    </source>
</evidence>
<gene>
    <name evidence="2" type="ORF">G5B36_15005</name>
</gene>
<evidence type="ECO:0000256" key="1">
    <source>
        <dbReference type="SAM" id="Phobius"/>
    </source>
</evidence>
<feature type="transmembrane region" description="Helical" evidence="1">
    <location>
        <begin position="35"/>
        <end position="57"/>
    </location>
</feature>
<name>A0ABX2HKS0_9FIRM</name>
<dbReference type="Proteomes" id="UP000669239">
    <property type="component" value="Unassembled WGS sequence"/>
</dbReference>
<comment type="caution">
    <text evidence="2">The sequence shown here is derived from an EMBL/GenBank/DDBJ whole genome shotgun (WGS) entry which is preliminary data.</text>
</comment>
<organism evidence="2 3">
    <name type="scientific">Enterocloster aldenensis</name>
    <dbReference type="NCBI Taxonomy" id="358742"/>
    <lineage>
        <taxon>Bacteria</taxon>
        <taxon>Bacillati</taxon>
        <taxon>Bacillota</taxon>
        <taxon>Clostridia</taxon>
        <taxon>Lachnospirales</taxon>
        <taxon>Lachnospiraceae</taxon>
        <taxon>Enterocloster</taxon>
    </lineage>
</organism>
<evidence type="ECO:0008006" key="4">
    <source>
        <dbReference type="Google" id="ProtNLM"/>
    </source>
</evidence>
<protein>
    <recommendedName>
        <fullName evidence="4">DUF4179 domain-containing protein</fullName>
    </recommendedName>
</protein>
<proteinExistence type="predicted"/>
<dbReference type="RefSeq" id="WP_165642165.1">
    <property type="nucleotide sequence ID" value="NZ_JAAITT010000020.1"/>
</dbReference>
<accession>A0ABX2HKS0</accession>
<sequence>MNIENQKDKQTWEGLEQYFAVEVIEQAKKSSNRWFHAWVITFVIGLAAFIGTNAYWIHIFQSYDYITQDGTGLNNINTGTQGDLENGTESQD</sequence>
<keyword evidence="1" id="KW-0812">Transmembrane</keyword>
<keyword evidence="1" id="KW-1133">Transmembrane helix</keyword>
<keyword evidence="3" id="KW-1185">Reference proteome</keyword>
<keyword evidence="1" id="KW-0472">Membrane</keyword>
<evidence type="ECO:0000313" key="2">
    <source>
        <dbReference type="EMBL" id="NSJ49999.1"/>
    </source>
</evidence>